<accession>A0A7W3LVI6</accession>
<dbReference type="AlphaFoldDB" id="A0A7W3LVI6"/>
<evidence type="ECO:0000313" key="1">
    <source>
        <dbReference type="EMBL" id="MBA8955026.1"/>
    </source>
</evidence>
<reference evidence="1 2" key="1">
    <citation type="submission" date="2020-08" db="EMBL/GenBank/DDBJ databases">
        <title>Genomic Encyclopedia of Type Strains, Phase IV (KMG-IV): sequencing the most valuable type-strain genomes for metagenomic binning, comparative biology and taxonomic classification.</title>
        <authorList>
            <person name="Goeker M."/>
        </authorList>
    </citation>
    <scope>NUCLEOTIDE SEQUENCE [LARGE SCALE GENOMIC DNA]</scope>
    <source>
        <strain evidence="1 2">DSM 44197</strain>
    </source>
</reference>
<gene>
    <name evidence="1" type="ORF">HNR61_006683</name>
</gene>
<dbReference type="Proteomes" id="UP000572680">
    <property type="component" value="Unassembled WGS sequence"/>
</dbReference>
<organism evidence="1 2">
    <name type="scientific">Actinomadura namibiensis</name>
    <dbReference type="NCBI Taxonomy" id="182080"/>
    <lineage>
        <taxon>Bacteria</taxon>
        <taxon>Bacillati</taxon>
        <taxon>Actinomycetota</taxon>
        <taxon>Actinomycetes</taxon>
        <taxon>Streptosporangiales</taxon>
        <taxon>Thermomonosporaceae</taxon>
        <taxon>Actinomadura</taxon>
    </lineage>
</organism>
<name>A0A7W3LVI6_ACTNM</name>
<dbReference type="RefSeq" id="WP_182847040.1">
    <property type="nucleotide sequence ID" value="NZ_BAAALP010000071.1"/>
</dbReference>
<evidence type="ECO:0000313" key="2">
    <source>
        <dbReference type="Proteomes" id="UP000572680"/>
    </source>
</evidence>
<comment type="caution">
    <text evidence="1">The sequence shown here is derived from an EMBL/GenBank/DDBJ whole genome shotgun (WGS) entry which is preliminary data.</text>
</comment>
<proteinExistence type="predicted"/>
<keyword evidence="2" id="KW-1185">Reference proteome</keyword>
<protein>
    <submittedName>
        <fullName evidence="1">Uncharacterized protein</fullName>
    </submittedName>
</protein>
<sequence>MIGRFGVRLGDGRRRPVRDTLLRLTPARLLVNDAFLKELVGWTPPPAPVRQAGPPAR</sequence>
<dbReference type="EMBL" id="JACJIA010000010">
    <property type="protein sequence ID" value="MBA8955026.1"/>
    <property type="molecule type" value="Genomic_DNA"/>
</dbReference>